<dbReference type="RefSeq" id="WP_117493113.1">
    <property type="nucleotide sequence ID" value="NZ_QVIG01000003.1"/>
</dbReference>
<feature type="repeat" description="TPR" evidence="1">
    <location>
        <begin position="11"/>
        <end position="44"/>
    </location>
</feature>
<dbReference type="Proteomes" id="UP000263377">
    <property type="component" value="Unassembled WGS sequence"/>
</dbReference>
<dbReference type="AlphaFoldDB" id="A0A372ZKS6"/>
<dbReference type="SMART" id="SM00028">
    <property type="entry name" value="TPR"/>
    <property type="match status" value="2"/>
</dbReference>
<reference evidence="2 3" key="1">
    <citation type="submission" date="2018-08" db="EMBL/GenBank/DDBJ databases">
        <title>Diversity &amp; Physiological Properties of Lignin-Decomposing Actinobacteria from Soil.</title>
        <authorList>
            <person name="Roh S.G."/>
            <person name="Kim S.B."/>
        </authorList>
    </citation>
    <scope>NUCLEOTIDE SEQUENCE [LARGE SCALE GENOMIC DNA]</scope>
    <source>
        <strain evidence="2 3">MMS17-GH009</strain>
    </source>
</reference>
<protein>
    <submittedName>
        <fullName evidence="2">Uncharacterized protein</fullName>
    </submittedName>
</protein>
<evidence type="ECO:0000313" key="3">
    <source>
        <dbReference type="Proteomes" id="UP000263377"/>
    </source>
</evidence>
<gene>
    <name evidence="2" type="ORF">DR950_41260</name>
</gene>
<keyword evidence="3" id="KW-1185">Reference proteome</keyword>
<dbReference type="Pfam" id="PF13432">
    <property type="entry name" value="TPR_16"/>
    <property type="match status" value="2"/>
</dbReference>
<proteinExistence type="predicted"/>
<dbReference type="EMBL" id="QVIG01000003">
    <property type="protein sequence ID" value="RGD55867.1"/>
    <property type="molecule type" value="Genomic_DNA"/>
</dbReference>
<dbReference type="SUPFAM" id="SSF48452">
    <property type="entry name" value="TPR-like"/>
    <property type="match status" value="1"/>
</dbReference>
<accession>A0A372ZKS6</accession>
<evidence type="ECO:0000313" key="2">
    <source>
        <dbReference type="EMBL" id="RGD55867.1"/>
    </source>
</evidence>
<sequence length="148" mass="16464">MELPDGIRTEIRALCQEGDALVGLGEFAEAKQRYLEALRLLPGDHRAWAAATWIYVAIGDVHFRLGVHDRAYKCFHNAVQCPDGLGNPYVHLRLGQTAFELGDHDRAADELIRAFMGGGPEIFEEDDPKYLGFLRTRADLNRPGAVTS</sequence>
<dbReference type="InterPro" id="IPR019734">
    <property type="entry name" value="TPR_rpt"/>
</dbReference>
<organism evidence="2 3">
    <name type="scientific">Kitasatospora xanthocidica</name>
    <dbReference type="NCBI Taxonomy" id="83382"/>
    <lineage>
        <taxon>Bacteria</taxon>
        <taxon>Bacillati</taxon>
        <taxon>Actinomycetota</taxon>
        <taxon>Actinomycetes</taxon>
        <taxon>Kitasatosporales</taxon>
        <taxon>Streptomycetaceae</taxon>
        <taxon>Kitasatospora</taxon>
    </lineage>
</organism>
<dbReference type="PROSITE" id="PS50005">
    <property type="entry name" value="TPR"/>
    <property type="match status" value="1"/>
</dbReference>
<name>A0A372ZKS6_9ACTN</name>
<evidence type="ECO:0000256" key="1">
    <source>
        <dbReference type="PROSITE-ProRule" id="PRU00339"/>
    </source>
</evidence>
<keyword evidence="1" id="KW-0802">TPR repeat</keyword>
<dbReference type="Gene3D" id="1.25.40.10">
    <property type="entry name" value="Tetratricopeptide repeat domain"/>
    <property type="match status" value="1"/>
</dbReference>
<comment type="caution">
    <text evidence="2">The sequence shown here is derived from an EMBL/GenBank/DDBJ whole genome shotgun (WGS) entry which is preliminary data.</text>
</comment>
<dbReference type="InterPro" id="IPR011990">
    <property type="entry name" value="TPR-like_helical_dom_sf"/>
</dbReference>